<dbReference type="Gene3D" id="3.40.50.720">
    <property type="entry name" value="NAD(P)-binding Rossmann-like Domain"/>
    <property type="match status" value="1"/>
</dbReference>
<dbReference type="InterPro" id="IPR036291">
    <property type="entry name" value="NAD(P)-bd_dom_sf"/>
</dbReference>
<keyword evidence="4" id="KW-1185">Reference proteome</keyword>
<gene>
    <name evidence="3" type="ORF">EV643_103503</name>
</gene>
<protein>
    <submittedName>
        <fullName evidence="3">Decaprenylphospho-beta-D-erythro-pentofuranosid-2-ulose 2-reductase</fullName>
    </submittedName>
</protein>
<dbReference type="SUPFAM" id="SSF51735">
    <property type="entry name" value="NAD(P)-binding Rossmann-fold domains"/>
    <property type="match status" value="1"/>
</dbReference>
<evidence type="ECO:0000313" key="3">
    <source>
        <dbReference type="EMBL" id="TDO51764.1"/>
    </source>
</evidence>
<reference evidence="3 4" key="1">
    <citation type="submission" date="2019-03" db="EMBL/GenBank/DDBJ databases">
        <title>Genomic Encyclopedia of Type Strains, Phase III (KMG-III): the genomes of soil and plant-associated and newly described type strains.</title>
        <authorList>
            <person name="Whitman W."/>
        </authorList>
    </citation>
    <scope>NUCLEOTIDE SEQUENCE [LARGE SCALE GENOMIC DNA]</scope>
    <source>
        <strain evidence="3 4">VKM Ac-2527</strain>
    </source>
</reference>
<evidence type="ECO:0000256" key="1">
    <source>
        <dbReference type="ARBA" id="ARBA00006484"/>
    </source>
</evidence>
<dbReference type="RefSeq" id="WP_133799656.1">
    <property type="nucleotide sequence ID" value="NZ_SNWQ01000003.1"/>
</dbReference>
<dbReference type="PANTHER" id="PTHR43669">
    <property type="entry name" value="5-KETO-D-GLUCONATE 5-REDUCTASE"/>
    <property type="match status" value="1"/>
</dbReference>
<organism evidence="3 4">
    <name type="scientific">Kribbella caucasensis</name>
    <dbReference type="NCBI Taxonomy" id="2512215"/>
    <lineage>
        <taxon>Bacteria</taxon>
        <taxon>Bacillati</taxon>
        <taxon>Actinomycetota</taxon>
        <taxon>Actinomycetes</taxon>
        <taxon>Propionibacteriales</taxon>
        <taxon>Kribbellaceae</taxon>
        <taxon>Kribbella</taxon>
    </lineage>
</organism>
<dbReference type="InterPro" id="IPR002347">
    <property type="entry name" value="SDR_fam"/>
</dbReference>
<dbReference type="EMBL" id="SNWQ01000003">
    <property type="protein sequence ID" value="TDO51764.1"/>
    <property type="molecule type" value="Genomic_DNA"/>
</dbReference>
<proteinExistence type="inferred from homology"/>
<name>A0A4R6KKB5_9ACTN</name>
<dbReference type="PRINTS" id="PR00081">
    <property type="entry name" value="GDHRDH"/>
</dbReference>
<keyword evidence="2" id="KW-0560">Oxidoreductase</keyword>
<evidence type="ECO:0000313" key="4">
    <source>
        <dbReference type="Proteomes" id="UP000295388"/>
    </source>
</evidence>
<dbReference type="Proteomes" id="UP000295388">
    <property type="component" value="Unassembled WGS sequence"/>
</dbReference>
<evidence type="ECO:0000256" key="2">
    <source>
        <dbReference type="ARBA" id="ARBA00023002"/>
    </source>
</evidence>
<dbReference type="GO" id="GO:0016491">
    <property type="term" value="F:oxidoreductase activity"/>
    <property type="evidence" value="ECO:0007669"/>
    <property type="project" value="UniProtKB-KW"/>
</dbReference>
<dbReference type="PANTHER" id="PTHR43669:SF6">
    <property type="entry name" value="DECAPRENYLPHOSPHORYL-2-KETO-BETA-D-ERYTHRO-PENTOSE REDUCTASE"/>
    <property type="match status" value="1"/>
</dbReference>
<dbReference type="OrthoDB" id="5115951at2"/>
<dbReference type="AlphaFoldDB" id="A0A4R6KKB5"/>
<comment type="similarity">
    <text evidence="1">Belongs to the short-chain dehydrogenases/reductases (SDR) family.</text>
</comment>
<accession>A0A4R6KKB5</accession>
<sequence length="239" mass="25002">MTSGTALLVGGSSEIGLAVLKELLGPPPRRVVLAGRPSGELWRNAEQLRDIGYYVTTAQYDASLHTEEIDGLLAHLSADHQVDLAVVAVGTMAADTFVDGVVVNGLAVALLVRALIARLSGSGSARLVLLSSAAAARPRQSIAAYALGKQLADTTAVLSAPQAAAAGVRVVVVRPGFVATRMTAGLPKPPLATTPDKVAFRVVRALRGRQVVVWAPRSTALAVWVLRRVPVRMLPDSLR</sequence>
<dbReference type="Pfam" id="PF00106">
    <property type="entry name" value="adh_short"/>
    <property type="match status" value="1"/>
</dbReference>
<comment type="caution">
    <text evidence="3">The sequence shown here is derived from an EMBL/GenBank/DDBJ whole genome shotgun (WGS) entry which is preliminary data.</text>
</comment>